<dbReference type="NCBIfam" id="TIGR03605">
    <property type="entry name" value="antibiot_sagB"/>
    <property type="match status" value="1"/>
</dbReference>
<protein>
    <recommendedName>
        <fullName evidence="3">Nitroreductase domain-containing protein</fullName>
    </recommendedName>
</protein>
<dbReference type="SUPFAM" id="SSF55469">
    <property type="entry name" value="FMN-dependent nitroreductase-like"/>
    <property type="match status" value="1"/>
</dbReference>
<reference evidence="1" key="2">
    <citation type="submission" date="2020-09" db="EMBL/GenBank/DDBJ databases">
        <authorList>
            <person name="Sun Q."/>
            <person name="Ohkuma M."/>
        </authorList>
    </citation>
    <scope>NUCLEOTIDE SEQUENCE</scope>
    <source>
        <strain evidence="1">JCM 14371</strain>
    </source>
</reference>
<keyword evidence="2" id="KW-1185">Reference proteome</keyword>
<dbReference type="EMBL" id="BMOE01000002">
    <property type="protein sequence ID" value="GGJ67198.1"/>
    <property type="molecule type" value="Genomic_DNA"/>
</dbReference>
<dbReference type="GO" id="GO:0016491">
    <property type="term" value="F:oxidoreductase activity"/>
    <property type="evidence" value="ECO:0007669"/>
    <property type="project" value="InterPro"/>
</dbReference>
<gene>
    <name evidence="1" type="ORF">GCM10008939_09320</name>
</gene>
<dbReference type="Proteomes" id="UP000635726">
    <property type="component" value="Unassembled WGS sequence"/>
</dbReference>
<dbReference type="AlphaFoldDB" id="A0A917P948"/>
<dbReference type="InterPro" id="IPR000415">
    <property type="entry name" value="Nitroreductase-like"/>
</dbReference>
<organism evidence="1 2">
    <name type="scientific">Deinococcus aquiradiocola</name>
    <dbReference type="NCBI Taxonomy" id="393059"/>
    <lineage>
        <taxon>Bacteria</taxon>
        <taxon>Thermotogati</taxon>
        <taxon>Deinococcota</taxon>
        <taxon>Deinococci</taxon>
        <taxon>Deinococcales</taxon>
        <taxon>Deinococcaceae</taxon>
        <taxon>Deinococcus</taxon>
    </lineage>
</organism>
<evidence type="ECO:0000313" key="1">
    <source>
        <dbReference type="EMBL" id="GGJ67198.1"/>
    </source>
</evidence>
<dbReference type="PANTHER" id="PTHR43745">
    <property type="entry name" value="NITROREDUCTASE MJ1384-RELATED"/>
    <property type="match status" value="1"/>
</dbReference>
<dbReference type="PANTHER" id="PTHR43745:SF2">
    <property type="entry name" value="NITROREDUCTASE MJ1384-RELATED"/>
    <property type="match status" value="1"/>
</dbReference>
<accession>A0A917P948</accession>
<comment type="caution">
    <text evidence="1">The sequence shown here is derived from an EMBL/GenBank/DDBJ whole genome shotgun (WGS) entry which is preliminary data.</text>
</comment>
<dbReference type="InterPro" id="IPR020051">
    <property type="entry name" value="SagB-type_dehydrogenase"/>
</dbReference>
<dbReference type="InterPro" id="IPR052544">
    <property type="entry name" value="Bacteriocin_Proc_Enz"/>
</dbReference>
<dbReference type="CDD" id="cd02142">
    <property type="entry name" value="McbC_SagB-like_oxidoreductase"/>
    <property type="match status" value="1"/>
</dbReference>
<proteinExistence type="predicted"/>
<evidence type="ECO:0008006" key="3">
    <source>
        <dbReference type="Google" id="ProtNLM"/>
    </source>
</evidence>
<evidence type="ECO:0000313" key="2">
    <source>
        <dbReference type="Proteomes" id="UP000635726"/>
    </source>
</evidence>
<name>A0A917P948_9DEIO</name>
<reference evidence="1" key="1">
    <citation type="journal article" date="2014" name="Int. J. Syst. Evol. Microbiol.">
        <title>Complete genome sequence of Corynebacterium casei LMG S-19264T (=DSM 44701T), isolated from a smear-ripened cheese.</title>
        <authorList>
            <consortium name="US DOE Joint Genome Institute (JGI-PGF)"/>
            <person name="Walter F."/>
            <person name="Albersmeier A."/>
            <person name="Kalinowski J."/>
            <person name="Ruckert C."/>
        </authorList>
    </citation>
    <scope>NUCLEOTIDE SEQUENCE</scope>
    <source>
        <strain evidence="1">JCM 14371</strain>
    </source>
</reference>
<dbReference type="Gene3D" id="3.40.109.10">
    <property type="entry name" value="NADH Oxidase"/>
    <property type="match status" value="2"/>
</dbReference>
<sequence>MHERLAAPACQAFPQAVPIHMSRDVLAAYLNASAQPPPLLNRMTTTAAGKLYLGGPRLPLCPPRVQPLPGAGCTRQDLSDLLFYSFGVSRLHLSTPNATRTTLELRRPVGSGGALYPTQLYVSHQGVPGVPDGLSHFDPLHHQLAVLLYGDPLTGPDRPAHHSVHPPRITVLLTSASWNTMPKYQHFGYRLITLEFGMVAEQLGIVGHALGARCSLTLEWPDAFSRWIQPTGDERPGPVVTLEWPDTERPKVTHNAPVRTGAVSRSPAVPGLTTCPLAWQVEIAAANLPAAPHSSSSPETLTPCPGGASSVFRQLRARRSSGEGFRNVPVSGTALRNAISEVSEWIDGHDTTLLMVARAVTGIRPGIYRFDLLNPAPVPASCPDPAVLLLGGTPGATAQSNQPAAWLYLTAKLDLHSDESAARYRDTQIRIGRLLQRLHLACTAQGIDGHVSLAYDVHLTQHLFSLNGEWYPAAQLVLGTARPETEHFSMDFRATAPAWPTAPGR</sequence>